<evidence type="ECO:0000259" key="2">
    <source>
        <dbReference type="PROSITE" id="PS50110"/>
    </source>
</evidence>
<reference evidence="3 4" key="1">
    <citation type="submission" date="2021-05" db="EMBL/GenBank/DDBJ databases">
        <title>A Polyphasic approach of four new species of the genus Ohtaekwangia: Ohtaekwangia histidinii sp. nov., Ohtaekwangia cretensis sp. nov., Ohtaekwangia indiensis sp. nov., Ohtaekwangia reichenbachii sp. nov. from diverse environment.</title>
        <authorList>
            <person name="Octaviana S."/>
        </authorList>
    </citation>
    <scope>NUCLEOTIDE SEQUENCE [LARGE SCALE GENOMIC DNA]</scope>
    <source>
        <strain evidence="3 4">PWU4</strain>
    </source>
</reference>
<feature type="modified residue" description="4-aspartylphosphate" evidence="1">
    <location>
        <position position="59"/>
    </location>
</feature>
<dbReference type="InterPro" id="IPR052893">
    <property type="entry name" value="TCS_response_regulator"/>
</dbReference>
<dbReference type="GO" id="GO:0000160">
    <property type="term" value="P:phosphorelay signal transduction system"/>
    <property type="evidence" value="ECO:0007669"/>
    <property type="project" value="InterPro"/>
</dbReference>
<dbReference type="EMBL" id="JAHESF010000009">
    <property type="protein sequence ID" value="MBT1697413.1"/>
    <property type="molecule type" value="Genomic_DNA"/>
</dbReference>
<dbReference type="Gene3D" id="3.40.50.2300">
    <property type="match status" value="1"/>
</dbReference>
<accession>A0AAP2DJB4</accession>
<comment type="caution">
    <text evidence="3">The sequence shown here is derived from an EMBL/GenBank/DDBJ whole genome shotgun (WGS) entry which is preliminary data.</text>
</comment>
<protein>
    <submittedName>
        <fullName evidence="3">Response regulator</fullName>
    </submittedName>
</protein>
<dbReference type="Proteomes" id="UP001319200">
    <property type="component" value="Unassembled WGS sequence"/>
</dbReference>
<dbReference type="PANTHER" id="PTHR44520:SF2">
    <property type="entry name" value="RESPONSE REGULATOR RCP1"/>
    <property type="match status" value="1"/>
</dbReference>
<dbReference type="AlphaFoldDB" id="A0AAP2DJB4"/>
<dbReference type="PROSITE" id="PS50110">
    <property type="entry name" value="RESPONSE_REGULATORY"/>
    <property type="match status" value="1"/>
</dbReference>
<dbReference type="SUPFAM" id="SSF52172">
    <property type="entry name" value="CheY-like"/>
    <property type="match status" value="1"/>
</dbReference>
<evidence type="ECO:0000256" key="1">
    <source>
        <dbReference type="PROSITE-ProRule" id="PRU00169"/>
    </source>
</evidence>
<sequence length="141" mass="16436">MTSSGPIIIVDDDTDDHFIFKEVTTRLNVPNEVLFFRNGNEVLPYLRTTTQKPFIIFCDLNMPQMDGLELRKTIQSEEYLRSKSIPFVFFTTGASLHQVRQAYDLTVQGFFIKEASFAETERTFKLILDYWDKCLHPNTVK</sequence>
<dbReference type="InterPro" id="IPR011006">
    <property type="entry name" value="CheY-like_superfamily"/>
</dbReference>
<evidence type="ECO:0000313" key="3">
    <source>
        <dbReference type="EMBL" id="MBT1697413.1"/>
    </source>
</evidence>
<dbReference type="RefSeq" id="WP_254163283.1">
    <property type="nucleotide sequence ID" value="NZ_JAHESF010000009.1"/>
</dbReference>
<dbReference type="InterPro" id="IPR001789">
    <property type="entry name" value="Sig_transdc_resp-reg_receiver"/>
</dbReference>
<name>A0AAP2DJB4_9BACT</name>
<dbReference type="PANTHER" id="PTHR44520">
    <property type="entry name" value="RESPONSE REGULATOR RCP1-RELATED"/>
    <property type="match status" value="1"/>
</dbReference>
<gene>
    <name evidence="3" type="ORF">KK083_11035</name>
</gene>
<dbReference type="SMART" id="SM00448">
    <property type="entry name" value="REC"/>
    <property type="match status" value="1"/>
</dbReference>
<dbReference type="Pfam" id="PF00072">
    <property type="entry name" value="Response_reg"/>
    <property type="match status" value="1"/>
</dbReference>
<feature type="domain" description="Response regulatory" evidence="2">
    <location>
        <begin position="6"/>
        <end position="128"/>
    </location>
</feature>
<keyword evidence="4" id="KW-1185">Reference proteome</keyword>
<keyword evidence="1" id="KW-0597">Phosphoprotein</keyword>
<proteinExistence type="predicted"/>
<evidence type="ECO:0000313" key="4">
    <source>
        <dbReference type="Proteomes" id="UP001319200"/>
    </source>
</evidence>
<organism evidence="3 4">
    <name type="scientific">Chryseosolibacter histidini</name>
    <dbReference type="NCBI Taxonomy" id="2782349"/>
    <lineage>
        <taxon>Bacteria</taxon>
        <taxon>Pseudomonadati</taxon>
        <taxon>Bacteroidota</taxon>
        <taxon>Cytophagia</taxon>
        <taxon>Cytophagales</taxon>
        <taxon>Chryseotaleaceae</taxon>
        <taxon>Chryseosolibacter</taxon>
    </lineage>
</organism>